<evidence type="ECO:0000313" key="2">
    <source>
        <dbReference type="Proteomes" id="UP001500034"/>
    </source>
</evidence>
<name>A0ABP7QAA6_9ACTN</name>
<gene>
    <name evidence="1" type="ORF">GCM10022384_30960</name>
</gene>
<protein>
    <submittedName>
        <fullName evidence="1">Uncharacterized protein</fullName>
    </submittedName>
</protein>
<keyword evidence="2" id="KW-1185">Reference proteome</keyword>
<reference evidence="2" key="1">
    <citation type="journal article" date="2019" name="Int. J. Syst. Evol. Microbiol.">
        <title>The Global Catalogue of Microorganisms (GCM) 10K type strain sequencing project: providing services to taxonomists for standard genome sequencing and annotation.</title>
        <authorList>
            <consortium name="The Broad Institute Genomics Platform"/>
            <consortium name="The Broad Institute Genome Sequencing Center for Infectious Disease"/>
            <person name="Wu L."/>
            <person name="Ma J."/>
        </authorList>
    </citation>
    <scope>NUCLEOTIDE SEQUENCE [LARGE SCALE GENOMIC DNA]</scope>
    <source>
        <strain evidence="2">JCM 17027</strain>
    </source>
</reference>
<accession>A0ABP7QAA6</accession>
<organism evidence="1 2">
    <name type="scientific">Streptomyces marokkonensis</name>
    <dbReference type="NCBI Taxonomy" id="324855"/>
    <lineage>
        <taxon>Bacteria</taxon>
        <taxon>Bacillati</taxon>
        <taxon>Actinomycetota</taxon>
        <taxon>Actinomycetes</taxon>
        <taxon>Kitasatosporales</taxon>
        <taxon>Streptomycetaceae</taxon>
        <taxon>Streptomyces</taxon>
    </lineage>
</organism>
<evidence type="ECO:0000313" key="1">
    <source>
        <dbReference type="EMBL" id="GAA3979233.1"/>
    </source>
</evidence>
<sequence length="194" mass="22096">MLPSFAANGLLPPGRYSLSFGEAEDMLVRAPEFQGSDTRWALWDGLNNYLERFFALEDSYADALDGRTLIHRLWLGGSFVSAKTDPGNIDTTLLIDVEAKRAVRGRPGSKWLTTAFQSRESMLRKFGVSPVRVGYRPVGHVFRSEHFTAEERTYFMERGVWDDWWQRCRLPGHTDRAPSHESAAPARGYLEVRL</sequence>
<dbReference type="EMBL" id="BAABCQ010000052">
    <property type="protein sequence ID" value="GAA3979233.1"/>
    <property type="molecule type" value="Genomic_DNA"/>
</dbReference>
<dbReference type="Proteomes" id="UP001500034">
    <property type="component" value="Unassembled WGS sequence"/>
</dbReference>
<dbReference type="InterPro" id="IPR053860">
    <property type="entry name" value="DUF6932"/>
</dbReference>
<proteinExistence type="predicted"/>
<dbReference type="Pfam" id="PF22014">
    <property type="entry name" value="DUF6932"/>
    <property type="match status" value="1"/>
</dbReference>
<comment type="caution">
    <text evidence="1">The sequence shown here is derived from an EMBL/GenBank/DDBJ whole genome shotgun (WGS) entry which is preliminary data.</text>
</comment>
<dbReference type="RefSeq" id="WP_345592782.1">
    <property type="nucleotide sequence ID" value="NZ_BAABCQ010000052.1"/>
</dbReference>